<proteinExistence type="predicted"/>
<reference evidence="2" key="2">
    <citation type="journal article" date="2022" name="Res Sq">
        <title>Comparative Genomics Reveals Insights into the Divergent Evolution of Astigmatic Mites and Household Pest Adaptations.</title>
        <authorList>
            <person name="Xiong Q."/>
            <person name="Wan A.T.-Y."/>
            <person name="Liu X.-Y."/>
            <person name="Fung C.S.-H."/>
            <person name="Xiao X."/>
            <person name="Malainual N."/>
            <person name="Hou J."/>
            <person name="Wang L."/>
            <person name="Wang M."/>
            <person name="Yang K."/>
            <person name="Cui Y."/>
            <person name="Leung E."/>
            <person name="Nong W."/>
            <person name="Shin S.-K."/>
            <person name="Au S."/>
            <person name="Jeong K.Y."/>
            <person name="Chew F.T."/>
            <person name="Hui J."/>
            <person name="Leung T.F."/>
            <person name="Tungtrongchitr A."/>
            <person name="Zhong N."/>
            <person name="Liu Z."/>
            <person name="Tsui S."/>
        </authorList>
    </citation>
    <scope>NUCLEOTIDE SEQUENCE</scope>
    <source>
        <strain evidence="2">Derf</strain>
        <tissue evidence="2">Whole organism</tissue>
    </source>
</reference>
<evidence type="ECO:0000256" key="1">
    <source>
        <dbReference type="SAM" id="Phobius"/>
    </source>
</evidence>
<feature type="non-terminal residue" evidence="2">
    <location>
        <position position="1"/>
    </location>
</feature>
<dbReference type="EMBL" id="ASGP02000007">
    <property type="protein sequence ID" value="KAH9497167.1"/>
    <property type="molecule type" value="Genomic_DNA"/>
</dbReference>
<accession>A0A922HLI1</accession>
<feature type="non-terminal residue" evidence="2">
    <location>
        <position position="345"/>
    </location>
</feature>
<gene>
    <name evidence="2" type="ORF">DERF_013171</name>
</gene>
<keyword evidence="1" id="KW-1133">Transmembrane helix</keyword>
<comment type="caution">
    <text evidence="2">The sequence shown here is derived from an EMBL/GenBank/DDBJ whole genome shotgun (WGS) entry which is preliminary data.</text>
</comment>
<dbReference type="Proteomes" id="UP000790347">
    <property type="component" value="Unassembled WGS sequence"/>
</dbReference>
<evidence type="ECO:0000313" key="3">
    <source>
        <dbReference type="Proteomes" id="UP000790347"/>
    </source>
</evidence>
<sequence length="345" mass="38732">HSDHHQYLKRRGFPFNDSIIYFHNKVVAESERRIYYYRKSSSMNRNTVKSSINAMIRSSIGWKFILFNCLMATISNGQPISDVTSSFYSDTVLTTTTIDPNDETNERIKCETDDDCLHDAIIVGYHLDMKVICDSDLKICIIGFVTDDGSQNINNNGTTATNFNSISSSSWMNTDDDNQDSTLTTLTSFSVITTKKSSDDTIQNELDEVPYFVWILLTIPFMAITIVGVLCAKRLQSKAQDIENNLRESPINGVPVEELLTQREILNTIAASLKPPPSYEKATGIIPPSYETVLQMLQERHPSLFSTLQSSSSSSPLSIMMMMMEDNGKDSYHQTIDSLSSTNSD</sequence>
<organism evidence="2 3">
    <name type="scientific">Dermatophagoides farinae</name>
    <name type="common">American house dust mite</name>
    <dbReference type="NCBI Taxonomy" id="6954"/>
    <lineage>
        <taxon>Eukaryota</taxon>
        <taxon>Metazoa</taxon>
        <taxon>Ecdysozoa</taxon>
        <taxon>Arthropoda</taxon>
        <taxon>Chelicerata</taxon>
        <taxon>Arachnida</taxon>
        <taxon>Acari</taxon>
        <taxon>Acariformes</taxon>
        <taxon>Sarcoptiformes</taxon>
        <taxon>Astigmata</taxon>
        <taxon>Psoroptidia</taxon>
        <taxon>Analgoidea</taxon>
        <taxon>Pyroglyphidae</taxon>
        <taxon>Dermatophagoidinae</taxon>
        <taxon>Dermatophagoides</taxon>
    </lineage>
</organism>
<evidence type="ECO:0000313" key="2">
    <source>
        <dbReference type="EMBL" id="KAH9497167.1"/>
    </source>
</evidence>
<feature type="transmembrane region" description="Helical" evidence="1">
    <location>
        <begin position="211"/>
        <end position="232"/>
    </location>
</feature>
<keyword evidence="1" id="KW-0472">Membrane</keyword>
<name>A0A922HLI1_DERFA</name>
<dbReference type="AlphaFoldDB" id="A0A922HLI1"/>
<reference evidence="2" key="1">
    <citation type="submission" date="2013-05" db="EMBL/GenBank/DDBJ databases">
        <authorList>
            <person name="Yim A.K.Y."/>
            <person name="Chan T.F."/>
            <person name="Ji K.M."/>
            <person name="Liu X.Y."/>
            <person name="Zhou J.W."/>
            <person name="Li R.Q."/>
            <person name="Yang K.Y."/>
            <person name="Li J."/>
            <person name="Li M."/>
            <person name="Law P.T.W."/>
            <person name="Wu Y.L."/>
            <person name="Cai Z.L."/>
            <person name="Qin H."/>
            <person name="Bao Y."/>
            <person name="Leung R.K.K."/>
            <person name="Ng P.K.S."/>
            <person name="Zou J."/>
            <person name="Zhong X.J."/>
            <person name="Ran P.X."/>
            <person name="Zhong N.S."/>
            <person name="Liu Z.G."/>
            <person name="Tsui S.K.W."/>
        </authorList>
    </citation>
    <scope>NUCLEOTIDE SEQUENCE</scope>
    <source>
        <strain evidence="2">Derf</strain>
        <tissue evidence="2">Whole organism</tissue>
    </source>
</reference>
<keyword evidence="3" id="KW-1185">Reference proteome</keyword>
<protein>
    <submittedName>
        <fullName evidence="2">Uncharacterized protein</fullName>
    </submittedName>
</protein>
<keyword evidence="1" id="KW-0812">Transmembrane</keyword>